<evidence type="ECO:0000313" key="3">
    <source>
        <dbReference type="Proteomes" id="UP001180020"/>
    </source>
</evidence>
<feature type="compositionally biased region" description="Polar residues" evidence="1">
    <location>
        <begin position="1"/>
        <end position="11"/>
    </location>
</feature>
<protein>
    <recommendedName>
        <fullName evidence="4">Transposase</fullName>
    </recommendedName>
</protein>
<organism evidence="2 3">
    <name type="scientific">Acorus calamus</name>
    <name type="common">Sweet flag</name>
    <dbReference type="NCBI Taxonomy" id="4465"/>
    <lineage>
        <taxon>Eukaryota</taxon>
        <taxon>Viridiplantae</taxon>
        <taxon>Streptophyta</taxon>
        <taxon>Embryophyta</taxon>
        <taxon>Tracheophyta</taxon>
        <taxon>Spermatophyta</taxon>
        <taxon>Magnoliopsida</taxon>
        <taxon>Liliopsida</taxon>
        <taxon>Acoraceae</taxon>
        <taxon>Acorus</taxon>
    </lineage>
</organism>
<reference evidence="2" key="2">
    <citation type="submission" date="2023-06" db="EMBL/GenBank/DDBJ databases">
        <authorList>
            <person name="Ma L."/>
            <person name="Liu K.-W."/>
            <person name="Li Z."/>
            <person name="Hsiao Y.-Y."/>
            <person name="Qi Y."/>
            <person name="Fu T."/>
            <person name="Tang G."/>
            <person name="Zhang D."/>
            <person name="Sun W.-H."/>
            <person name="Liu D.-K."/>
            <person name="Li Y."/>
            <person name="Chen G.-Z."/>
            <person name="Liu X.-D."/>
            <person name="Liao X.-Y."/>
            <person name="Jiang Y.-T."/>
            <person name="Yu X."/>
            <person name="Hao Y."/>
            <person name="Huang J."/>
            <person name="Zhao X.-W."/>
            <person name="Ke S."/>
            <person name="Chen Y.-Y."/>
            <person name="Wu W.-L."/>
            <person name="Hsu J.-L."/>
            <person name="Lin Y.-F."/>
            <person name="Huang M.-D."/>
            <person name="Li C.-Y."/>
            <person name="Huang L."/>
            <person name="Wang Z.-W."/>
            <person name="Zhao X."/>
            <person name="Zhong W.-Y."/>
            <person name="Peng D.-H."/>
            <person name="Ahmad S."/>
            <person name="Lan S."/>
            <person name="Zhang J.-S."/>
            <person name="Tsai W.-C."/>
            <person name="Van De Peer Y."/>
            <person name="Liu Z.-J."/>
        </authorList>
    </citation>
    <scope>NUCLEOTIDE SEQUENCE</scope>
    <source>
        <strain evidence="2">CP</strain>
        <tissue evidence="2">Leaves</tissue>
    </source>
</reference>
<gene>
    <name evidence="2" type="ORF">QJS10_CPA06g00763</name>
</gene>
<accession>A0AAV9EJG7</accession>
<feature type="compositionally biased region" description="Basic and acidic residues" evidence="1">
    <location>
        <begin position="17"/>
        <end position="31"/>
    </location>
</feature>
<sequence>MIEQQNLNGSGEDTESDDMRGMLHDTSRVSESEDVSDDNGIGDCSESSSCKKRKGRGKTIMKEYWSGMKPKVSLEWNEHGQPVGDGATILSSYIGVAARSGLLPLPLTDWRHVDKEAKNVVINHIKTRFDLDGDKNLHWTLGKLGERWRDFKHRLHRDYVADLSEHDALLNCPPHVNPDDWKPLIRYFFSDEFKKKSKKNTTNRSQSKTSHNTGRRSLATRAKDLQKNHPQGVAPSRHELWKLIRTRKNGEPINEYCGDVFSAIDEYVAGMEEKEEGEIDDGPDVLGAVLGK</sequence>
<dbReference type="PANTHER" id="PTHR33144">
    <property type="entry name" value="OS10G0409366 PROTEIN-RELATED"/>
    <property type="match status" value="1"/>
</dbReference>
<evidence type="ECO:0000256" key="1">
    <source>
        <dbReference type="SAM" id="MobiDB-lite"/>
    </source>
</evidence>
<dbReference type="InterPro" id="IPR004252">
    <property type="entry name" value="Probable_transposase_24"/>
</dbReference>
<dbReference type="Proteomes" id="UP001180020">
    <property type="component" value="Unassembled WGS sequence"/>
</dbReference>
<feature type="region of interest" description="Disordered" evidence="1">
    <location>
        <begin position="198"/>
        <end position="218"/>
    </location>
</feature>
<reference evidence="2" key="1">
    <citation type="journal article" date="2023" name="Nat. Commun.">
        <title>Diploid and tetraploid genomes of Acorus and the evolution of monocots.</title>
        <authorList>
            <person name="Ma L."/>
            <person name="Liu K.W."/>
            <person name="Li Z."/>
            <person name="Hsiao Y.Y."/>
            <person name="Qi Y."/>
            <person name="Fu T."/>
            <person name="Tang G.D."/>
            <person name="Zhang D."/>
            <person name="Sun W.H."/>
            <person name="Liu D.K."/>
            <person name="Li Y."/>
            <person name="Chen G.Z."/>
            <person name="Liu X.D."/>
            <person name="Liao X.Y."/>
            <person name="Jiang Y.T."/>
            <person name="Yu X."/>
            <person name="Hao Y."/>
            <person name="Huang J."/>
            <person name="Zhao X.W."/>
            <person name="Ke S."/>
            <person name="Chen Y.Y."/>
            <person name="Wu W.L."/>
            <person name="Hsu J.L."/>
            <person name="Lin Y.F."/>
            <person name="Huang M.D."/>
            <person name="Li C.Y."/>
            <person name="Huang L."/>
            <person name="Wang Z.W."/>
            <person name="Zhao X."/>
            <person name="Zhong W.Y."/>
            <person name="Peng D.H."/>
            <person name="Ahmad S."/>
            <person name="Lan S."/>
            <person name="Zhang J.S."/>
            <person name="Tsai W.C."/>
            <person name="Van de Peer Y."/>
            <person name="Liu Z.J."/>
        </authorList>
    </citation>
    <scope>NUCLEOTIDE SEQUENCE</scope>
    <source>
        <strain evidence="2">CP</strain>
    </source>
</reference>
<keyword evidence="3" id="KW-1185">Reference proteome</keyword>
<dbReference type="Pfam" id="PF03004">
    <property type="entry name" value="Transposase_24"/>
    <property type="match status" value="1"/>
</dbReference>
<dbReference type="EMBL" id="JAUJYO010000006">
    <property type="protein sequence ID" value="KAK1313865.1"/>
    <property type="molecule type" value="Genomic_DNA"/>
</dbReference>
<evidence type="ECO:0000313" key="2">
    <source>
        <dbReference type="EMBL" id="KAK1313865.1"/>
    </source>
</evidence>
<comment type="caution">
    <text evidence="2">The sequence shown here is derived from an EMBL/GenBank/DDBJ whole genome shotgun (WGS) entry which is preliminary data.</text>
</comment>
<dbReference type="AlphaFoldDB" id="A0AAV9EJG7"/>
<proteinExistence type="predicted"/>
<evidence type="ECO:0008006" key="4">
    <source>
        <dbReference type="Google" id="ProtNLM"/>
    </source>
</evidence>
<feature type="region of interest" description="Disordered" evidence="1">
    <location>
        <begin position="1"/>
        <end position="52"/>
    </location>
</feature>
<dbReference type="PANTHER" id="PTHR33144:SF55">
    <property type="entry name" value="CHROMATIN REMODELER BROMODOMAIN FAMILY"/>
    <property type="match status" value="1"/>
</dbReference>
<name>A0AAV9EJG7_ACOCL</name>